<dbReference type="KEGG" id="ppai:E1956_31005"/>
<protein>
    <submittedName>
        <fullName evidence="1">Uncharacterized protein</fullName>
    </submittedName>
</protein>
<reference evidence="1 2" key="1">
    <citation type="submission" date="2019-03" db="EMBL/GenBank/DDBJ databases">
        <title>Paraburkholderia sp. 7MH5, isolated from subtropical forest soil.</title>
        <authorList>
            <person name="Gao Z.-H."/>
            <person name="Qiu L.-H."/>
        </authorList>
    </citation>
    <scope>NUCLEOTIDE SEQUENCE [LARGE SCALE GENOMIC DNA]</scope>
    <source>
        <strain evidence="1 2">7MH5</strain>
    </source>
</reference>
<dbReference type="Proteomes" id="UP000295727">
    <property type="component" value="Chromosome 3"/>
</dbReference>
<accession>A0A4P7D456</accession>
<evidence type="ECO:0000313" key="2">
    <source>
        <dbReference type="Proteomes" id="UP000295727"/>
    </source>
</evidence>
<keyword evidence="2" id="KW-1185">Reference proteome</keyword>
<dbReference type="EMBL" id="CP038150">
    <property type="protein sequence ID" value="QBR01600.1"/>
    <property type="molecule type" value="Genomic_DNA"/>
</dbReference>
<name>A0A4P7D456_9BURK</name>
<organism evidence="1 2">
    <name type="scientific">Paraburkholderia pallida</name>
    <dbReference type="NCBI Taxonomy" id="2547399"/>
    <lineage>
        <taxon>Bacteria</taxon>
        <taxon>Pseudomonadati</taxon>
        <taxon>Pseudomonadota</taxon>
        <taxon>Betaproteobacteria</taxon>
        <taxon>Burkholderiales</taxon>
        <taxon>Burkholderiaceae</taxon>
        <taxon>Paraburkholderia</taxon>
    </lineage>
</organism>
<evidence type="ECO:0000313" key="1">
    <source>
        <dbReference type="EMBL" id="QBR01600.1"/>
    </source>
</evidence>
<gene>
    <name evidence="1" type="ORF">E1956_31005</name>
</gene>
<dbReference type="AlphaFoldDB" id="A0A4P7D456"/>
<sequence length="67" mass="7742">MRCETDAHVLEVPSILRDRERKASIEGEHIVEYMLSRVRAHGLDDTVHRLCGINLQTYKVRRAAGRL</sequence>
<proteinExistence type="predicted"/>
<dbReference type="RefSeq" id="WP_134756425.1">
    <property type="nucleotide sequence ID" value="NZ_CP038150.1"/>
</dbReference>